<dbReference type="PROSITE" id="PS51257">
    <property type="entry name" value="PROKAR_LIPOPROTEIN"/>
    <property type="match status" value="1"/>
</dbReference>
<dbReference type="InterPro" id="IPR006311">
    <property type="entry name" value="TAT_signal"/>
</dbReference>
<dbReference type="InterPro" id="IPR038404">
    <property type="entry name" value="TRAP_DctP_sf"/>
</dbReference>
<accession>A0A7Z0EAP6</accession>
<name>A0A7Z0EAP6_9MICC</name>
<evidence type="ECO:0000313" key="3">
    <source>
        <dbReference type="Proteomes" id="UP000560069"/>
    </source>
</evidence>
<gene>
    <name evidence="2" type="ORF">HNR11_002689</name>
</gene>
<comment type="caution">
    <text evidence="2">The sequence shown here is derived from an EMBL/GenBank/DDBJ whole genome shotgun (WGS) entry which is preliminary data.</text>
</comment>
<dbReference type="GO" id="GO:0055085">
    <property type="term" value="P:transmembrane transport"/>
    <property type="evidence" value="ECO:0007669"/>
    <property type="project" value="InterPro"/>
</dbReference>
<dbReference type="CDD" id="cd13603">
    <property type="entry name" value="PBP2_TRAP_Siap_TeaA_like"/>
    <property type="match status" value="1"/>
</dbReference>
<dbReference type="GO" id="GO:0030246">
    <property type="term" value="F:carbohydrate binding"/>
    <property type="evidence" value="ECO:0007669"/>
    <property type="project" value="TreeGrafter"/>
</dbReference>
<dbReference type="NCBIfam" id="NF037995">
    <property type="entry name" value="TRAP_S1"/>
    <property type="match status" value="1"/>
</dbReference>
<dbReference type="Gene3D" id="3.40.190.170">
    <property type="entry name" value="Bacterial extracellular solute-binding protein, family 7"/>
    <property type="match status" value="1"/>
</dbReference>
<dbReference type="PANTHER" id="PTHR33376:SF2">
    <property type="entry name" value="DICARBOXYLATE-BINDING PERIPLASMIC PROTEIN"/>
    <property type="match status" value="1"/>
</dbReference>
<dbReference type="AlphaFoldDB" id="A0A7Z0EAP6"/>
<dbReference type="InterPro" id="IPR018389">
    <property type="entry name" value="DctP_fam"/>
</dbReference>
<organism evidence="2 3">
    <name type="scientific">Nesterenkonia sandarakina</name>
    <dbReference type="NCBI Taxonomy" id="272918"/>
    <lineage>
        <taxon>Bacteria</taxon>
        <taxon>Bacillati</taxon>
        <taxon>Actinomycetota</taxon>
        <taxon>Actinomycetes</taxon>
        <taxon>Micrococcales</taxon>
        <taxon>Micrococcaceae</taxon>
        <taxon>Nesterenkonia</taxon>
    </lineage>
</organism>
<keyword evidence="2" id="KW-0675">Receptor</keyword>
<keyword evidence="1" id="KW-0732">Signal</keyword>
<dbReference type="InterPro" id="IPR004682">
    <property type="entry name" value="TRAP_DctP"/>
</dbReference>
<sequence length="347" mass="38178">MLESLARTRVHRRTLLAAMGLSGVAASLAGCAPEGRSDAEFTITAGHGATVDHFHHTSYLYFRDLIQEGSNGRISVKVHPNGVFGGDREVIEHVQLNNLQVGLPSAAPLAAFIPQMNLWEIPFLFNSAEHAYATVDSAFGQSILDRADQFGMVGLAYWDNGFRNLTTRSTRVEGPADVENLSIRTLENTAHIRAWQAVGANPTPMAFGEVYVGLQQGTIQAQENPLPLIESQRFYEVQQYVVLTRHLYNPSPFLMNRDFYSGLPSSLQDLVSQAALDTRDYCRDLGEQADQSALETIQDAGVEVVELEQSQREAFAPQMQRAAEGYIEALVGQSMVEQLYSAVEEAA</sequence>
<dbReference type="NCBIfam" id="TIGR00787">
    <property type="entry name" value="dctP"/>
    <property type="match status" value="1"/>
</dbReference>
<evidence type="ECO:0000313" key="2">
    <source>
        <dbReference type="EMBL" id="NYJ18099.1"/>
    </source>
</evidence>
<reference evidence="2 3" key="1">
    <citation type="submission" date="2020-07" db="EMBL/GenBank/DDBJ databases">
        <title>Sequencing the genomes of 1000 actinobacteria strains.</title>
        <authorList>
            <person name="Klenk H.-P."/>
        </authorList>
    </citation>
    <scope>NUCLEOTIDE SEQUENCE [LARGE SCALE GENOMIC DNA]</scope>
    <source>
        <strain evidence="2 3">DSM 15664</strain>
    </source>
</reference>
<dbReference type="EMBL" id="JACCFQ010000002">
    <property type="protein sequence ID" value="NYJ18099.1"/>
    <property type="molecule type" value="Genomic_DNA"/>
</dbReference>
<evidence type="ECO:0000256" key="1">
    <source>
        <dbReference type="ARBA" id="ARBA00022729"/>
    </source>
</evidence>
<dbReference type="GO" id="GO:0030288">
    <property type="term" value="C:outer membrane-bounded periplasmic space"/>
    <property type="evidence" value="ECO:0007669"/>
    <property type="project" value="InterPro"/>
</dbReference>
<dbReference type="Pfam" id="PF03480">
    <property type="entry name" value="DctP"/>
    <property type="match status" value="1"/>
</dbReference>
<dbReference type="PANTHER" id="PTHR33376">
    <property type="match status" value="1"/>
</dbReference>
<dbReference type="PROSITE" id="PS51318">
    <property type="entry name" value="TAT"/>
    <property type="match status" value="1"/>
</dbReference>
<protein>
    <submittedName>
        <fullName evidence="2">Tripartite ATP-independent transporter DctP family solute receptor</fullName>
    </submittedName>
</protein>
<keyword evidence="3" id="KW-1185">Reference proteome</keyword>
<proteinExistence type="predicted"/>
<dbReference type="PIRSF" id="PIRSF006470">
    <property type="entry name" value="DctB"/>
    <property type="match status" value="1"/>
</dbReference>
<dbReference type="RefSeq" id="WP_179443035.1">
    <property type="nucleotide sequence ID" value="NZ_BAAALK010000003.1"/>
</dbReference>
<dbReference type="Proteomes" id="UP000560069">
    <property type="component" value="Unassembled WGS sequence"/>
</dbReference>